<dbReference type="EMBL" id="NFLC01000036">
    <property type="protein sequence ID" value="OUQ08149.1"/>
    <property type="molecule type" value="Genomic_DNA"/>
</dbReference>
<feature type="coiled-coil region" evidence="1">
    <location>
        <begin position="60"/>
        <end position="87"/>
    </location>
</feature>
<evidence type="ECO:0000313" key="3">
    <source>
        <dbReference type="Proteomes" id="UP000196074"/>
    </source>
</evidence>
<dbReference type="Proteomes" id="UP000196074">
    <property type="component" value="Unassembled WGS sequence"/>
</dbReference>
<dbReference type="RefSeq" id="WP_087216181.1">
    <property type="nucleotide sequence ID" value="NZ_NFLC01000036.1"/>
</dbReference>
<protein>
    <submittedName>
        <fullName evidence="2">Uncharacterized protein</fullName>
    </submittedName>
</protein>
<comment type="caution">
    <text evidence="2">The sequence shown here is derived from an EMBL/GenBank/DDBJ whole genome shotgun (WGS) entry which is preliminary data.</text>
</comment>
<proteinExistence type="predicted"/>
<evidence type="ECO:0000256" key="1">
    <source>
        <dbReference type="SAM" id="Coils"/>
    </source>
</evidence>
<keyword evidence="1" id="KW-0175">Coiled coil</keyword>
<reference evidence="3" key="1">
    <citation type="submission" date="2017-04" db="EMBL/GenBank/DDBJ databases">
        <title>Function of individual gut microbiota members based on whole genome sequencing of pure cultures obtained from chicken caecum.</title>
        <authorList>
            <person name="Medvecky M."/>
            <person name="Cejkova D."/>
            <person name="Polansky O."/>
            <person name="Karasova D."/>
            <person name="Kubasova T."/>
            <person name="Cizek A."/>
            <person name="Rychlik I."/>
        </authorList>
    </citation>
    <scope>NUCLEOTIDE SEQUENCE [LARGE SCALE GENOMIC DNA]</scope>
    <source>
        <strain evidence="3">An144</strain>
    </source>
</reference>
<organism evidence="2 3">
    <name type="scientific">Enterococcus cecorum</name>
    <dbReference type="NCBI Taxonomy" id="44008"/>
    <lineage>
        <taxon>Bacteria</taxon>
        <taxon>Bacillati</taxon>
        <taxon>Bacillota</taxon>
        <taxon>Bacilli</taxon>
        <taxon>Lactobacillales</taxon>
        <taxon>Enterococcaceae</taxon>
        <taxon>Enterococcus</taxon>
    </lineage>
</organism>
<sequence>MTKLIFPGVEASEFDAKEKWAVCRIDQNEKVIEYQGLGKNDYLAIEQSFKHDPETFQKLADRYLKRKEEIQEERKQQYLRHEITEEEFKAKIIVEETFPEEIFFVEGEEVIEA</sequence>
<evidence type="ECO:0000313" key="2">
    <source>
        <dbReference type="EMBL" id="OUQ08149.1"/>
    </source>
</evidence>
<name>A0A1Y4QS63_9ENTE</name>
<dbReference type="AlphaFoldDB" id="A0A1Y4QS63"/>
<gene>
    <name evidence="2" type="ORF">B5E88_11480</name>
</gene>
<accession>A0A1Y4QS63</accession>